<dbReference type="SUPFAM" id="SSF111369">
    <property type="entry name" value="HlyD-like secretion proteins"/>
    <property type="match status" value="1"/>
</dbReference>
<dbReference type="InterPro" id="IPR058624">
    <property type="entry name" value="MdtA-like_HH"/>
</dbReference>
<reference evidence="8 9" key="1">
    <citation type="submission" date="2019-12" db="EMBL/GenBank/DDBJ databases">
        <title>Paraburkholderia acidiphila 7Q-K02 sp. nov and Paraburkholderia acidisoli DHF22 sp. nov., two strains isolated from forest soil.</title>
        <authorList>
            <person name="Gao Z."/>
            <person name="Qiu L."/>
        </authorList>
    </citation>
    <scope>NUCLEOTIDE SEQUENCE [LARGE SCALE GENOMIC DNA]</scope>
    <source>
        <strain evidence="8 9">7Q-K02</strain>
    </source>
</reference>
<proteinExistence type="inferred from homology"/>
<dbReference type="Gene3D" id="1.10.287.470">
    <property type="entry name" value="Helix hairpin bin"/>
    <property type="match status" value="1"/>
</dbReference>
<dbReference type="Pfam" id="PF25944">
    <property type="entry name" value="Beta-barrel_RND"/>
    <property type="match status" value="1"/>
</dbReference>
<evidence type="ECO:0000259" key="4">
    <source>
        <dbReference type="Pfam" id="PF25876"/>
    </source>
</evidence>
<evidence type="ECO:0000259" key="5">
    <source>
        <dbReference type="Pfam" id="PF25917"/>
    </source>
</evidence>
<dbReference type="GO" id="GO:0030313">
    <property type="term" value="C:cell envelope"/>
    <property type="evidence" value="ECO:0007669"/>
    <property type="project" value="UniProtKB-SubCell"/>
</dbReference>
<feature type="domain" description="Multidrug resistance protein MdtA-like C-terminal permuted SH3" evidence="7">
    <location>
        <begin position="305"/>
        <end position="364"/>
    </location>
</feature>
<dbReference type="GO" id="GO:0046677">
    <property type="term" value="P:response to antibiotic"/>
    <property type="evidence" value="ECO:0007669"/>
    <property type="project" value="TreeGrafter"/>
</dbReference>
<dbReference type="InterPro" id="IPR058625">
    <property type="entry name" value="MdtA-like_BSH"/>
</dbReference>
<dbReference type="PANTHER" id="PTHR30158:SF3">
    <property type="entry name" value="MULTIDRUG EFFLUX PUMP SUBUNIT ACRA-RELATED"/>
    <property type="match status" value="1"/>
</dbReference>
<keyword evidence="9" id="KW-1185">Reference proteome</keyword>
<evidence type="ECO:0000313" key="9">
    <source>
        <dbReference type="Proteomes" id="UP000434209"/>
    </source>
</evidence>
<feature type="region of interest" description="Disordered" evidence="3">
    <location>
        <begin position="381"/>
        <end position="415"/>
    </location>
</feature>
<dbReference type="InterPro" id="IPR058626">
    <property type="entry name" value="MdtA-like_b-barrel"/>
</dbReference>
<dbReference type="EMBL" id="CP046910">
    <property type="protein sequence ID" value="QGZ56868.1"/>
    <property type="molecule type" value="Genomic_DNA"/>
</dbReference>
<dbReference type="Gene3D" id="2.40.420.20">
    <property type="match status" value="1"/>
</dbReference>
<evidence type="ECO:0000259" key="6">
    <source>
        <dbReference type="Pfam" id="PF25944"/>
    </source>
</evidence>
<gene>
    <name evidence="8" type="ORF">FAZ97_18095</name>
</gene>
<dbReference type="GO" id="GO:0005886">
    <property type="term" value="C:plasma membrane"/>
    <property type="evidence" value="ECO:0007669"/>
    <property type="project" value="TreeGrafter"/>
</dbReference>
<dbReference type="OrthoDB" id="9783047at2"/>
<comment type="similarity">
    <text evidence="2">Belongs to the membrane fusion protein (MFP) (TC 8.A.1) family.</text>
</comment>
<feature type="domain" description="Multidrug resistance protein MdtA-like alpha-helical hairpin" evidence="4">
    <location>
        <begin position="105"/>
        <end position="174"/>
    </location>
</feature>
<dbReference type="PANTHER" id="PTHR30158">
    <property type="entry name" value="ACRA/E-RELATED COMPONENT OF DRUG EFFLUX TRANSPORTER"/>
    <property type="match status" value="1"/>
</dbReference>
<dbReference type="KEGG" id="pacp:FAZ97_18095"/>
<evidence type="ECO:0000313" key="8">
    <source>
        <dbReference type="EMBL" id="QGZ56868.1"/>
    </source>
</evidence>
<evidence type="ECO:0000256" key="1">
    <source>
        <dbReference type="ARBA" id="ARBA00004196"/>
    </source>
</evidence>
<dbReference type="GO" id="GO:0022857">
    <property type="term" value="F:transmembrane transporter activity"/>
    <property type="evidence" value="ECO:0007669"/>
    <property type="project" value="InterPro"/>
</dbReference>
<accession>A0A7Z2G7X2</accession>
<dbReference type="InterPro" id="IPR006143">
    <property type="entry name" value="RND_pump_MFP"/>
</dbReference>
<feature type="domain" description="Multidrug resistance protein MdtA-like beta-barrel" evidence="6">
    <location>
        <begin position="211"/>
        <end position="301"/>
    </location>
</feature>
<comment type="subcellular location">
    <subcellularLocation>
        <location evidence="1">Cell envelope</location>
    </subcellularLocation>
</comment>
<dbReference type="NCBIfam" id="TIGR01730">
    <property type="entry name" value="RND_mfp"/>
    <property type="match status" value="1"/>
</dbReference>
<evidence type="ECO:0000256" key="2">
    <source>
        <dbReference type="ARBA" id="ARBA00009477"/>
    </source>
</evidence>
<dbReference type="AlphaFoldDB" id="A0A7Z2G7X2"/>
<sequence length="415" mass="43234">MNISRITAGAVTVLVLLSMVACRREKGGVAAAESAAMPQVSVIALHSQPVPLTGELPGRVVASLEAEVRPQVGGIIQKRLFTEGGEVRAGQALYRIDPAPYRAAYDNAVAALQKAQAGVPGAEAKADRDRDLVAQNAISRQDYEDAVDTLAQNRASVASARAAVETAKINLDYTIIAAPISGRIDKSSLTPGALVTASQTTALTTIHQIDPVNVDLTQSSTSLLNLRQAISAGRIKASGTSISVSLRLENGTVYPLAGRLEFAESNVATATGTYTLRATFPNPDRLLLPGMYVRAIIEEGTAQHAFLIPQRAVSRNERGEATALFVRHGRVDQRVLSADRSVGNAWLVESGVSEGDQVIVEGSQMVREGDAVSPVNVSLDAAGDVTDQAPAAGKQGGAAAKSSSTGVPDNEAGRG</sequence>
<dbReference type="Proteomes" id="UP000434209">
    <property type="component" value="Chromosome 2"/>
</dbReference>
<organism evidence="8 9">
    <name type="scientific">Paraburkholderia acidiphila</name>
    <dbReference type="NCBI Taxonomy" id="2571747"/>
    <lineage>
        <taxon>Bacteria</taxon>
        <taxon>Pseudomonadati</taxon>
        <taxon>Pseudomonadota</taxon>
        <taxon>Betaproteobacteria</taxon>
        <taxon>Burkholderiales</taxon>
        <taxon>Burkholderiaceae</taxon>
        <taxon>Paraburkholderia</taxon>
    </lineage>
</organism>
<dbReference type="Pfam" id="PF25876">
    <property type="entry name" value="HH_MFP_RND"/>
    <property type="match status" value="1"/>
</dbReference>
<name>A0A7Z2G7X2_9BURK</name>
<dbReference type="PROSITE" id="PS51257">
    <property type="entry name" value="PROKAR_LIPOPROTEIN"/>
    <property type="match status" value="1"/>
</dbReference>
<protein>
    <submittedName>
        <fullName evidence="8">Efflux RND transporter periplasmic adaptor subunit</fullName>
    </submittedName>
</protein>
<evidence type="ECO:0000256" key="3">
    <source>
        <dbReference type="SAM" id="MobiDB-lite"/>
    </source>
</evidence>
<feature type="compositionally biased region" description="Low complexity" evidence="3">
    <location>
        <begin position="388"/>
        <end position="404"/>
    </location>
</feature>
<dbReference type="Gene3D" id="2.40.30.170">
    <property type="match status" value="1"/>
</dbReference>
<dbReference type="Pfam" id="PF25967">
    <property type="entry name" value="RND-MFP_C"/>
    <property type="match status" value="1"/>
</dbReference>
<dbReference type="Pfam" id="PF25917">
    <property type="entry name" value="BSH_RND"/>
    <property type="match status" value="1"/>
</dbReference>
<dbReference type="Gene3D" id="2.40.50.100">
    <property type="match status" value="1"/>
</dbReference>
<feature type="domain" description="Multidrug resistance protein MdtA-like barrel-sandwich hybrid" evidence="5">
    <location>
        <begin position="66"/>
        <end position="206"/>
    </location>
</feature>
<evidence type="ECO:0000259" key="7">
    <source>
        <dbReference type="Pfam" id="PF25967"/>
    </source>
</evidence>
<dbReference type="InterPro" id="IPR058627">
    <property type="entry name" value="MdtA-like_C"/>
</dbReference>